<dbReference type="Pfam" id="PF05048">
    <property type="entry name" value="NosD"/>
    <property type="match status" value="1"/>
</dbReference>
<reference evidence="2" key="1">
    <citation type="submission" date="2018-06" db="EMBL/GenBank/DDBJ databases">
        <authorList>
            <consortium name="Pathogen Informatics"/>
            <person name="Doyle S."/>
        </authorList>
    </citation>
    <scope>NUCLEOTIDE SEQUENCE [LARGE SCALE GENOMIC DNA]</scope>
    <source>
        <strain evidence="2">NCTC11421</strain>
    </source>
</reference>
<evidence type="ECO:0000313" key="2">
    <source>
        <dbReference type="EMBL" id="SUA20334.1"/>
    </source>
</evidence>
<dbReference type="SUPFAM" id="SSF51126">
    <property type="entry name" value="Pectin lyase-like"/>
    <property type="match status" value="1"/>
</dbReference>
<name>A0A378VUD7_NEIGO</name>
<dbReference type="AlphaFoldDB" id="A0A378VUD7"/>
<dbReference type="EMBL" id="UGRI01000001">
    <property type="protein sequence ID" value="SUA20334.1"/>
    <property type="molecule type" value="Genomic_DNA"/>
</dbReference>
<proteinExistence type="predicted"/>
<protein>
    <submittedName>
        <fullName evidence="2">Copper ABC transporter, periplasmic copper-binding protein</fullName>
    </submittedName>
</protein>
<evidence type="ECO:0000259" key="1">
    <source>
        <dbReference type="Pfam" id="PF05048"/>
    </source>
</evidence>
<gene>
    <name evidence="2" type="ORF">NCTC11421_00416</name>
</gene>
<feature type="domain" description="Periplasmic copper-binding protein NosD beta helix" evidence="1">
    <location>
        <begin position="1"/>
        <end position="40"/>
    </location>
</feature>
<dbReference type="InterPro" id="IPR007742">
    <property type="entry name" value="NosD_dom"/>
</dbReference>
<sequence length="40" mass="4447">MYTNDSEVSGNICVGNNMGYVLMFSERLKVFDNIAVGSRD</sequence>
<dbReference type="InterPro" id="IPR011050">
    <property type="entry name" value="Pectin_lyase_fold/virulence"/>
</dbReference>
<accession>A0A378VUD7</accession>
<organism evidence="2">
    <name type="scientific">Neisseria gonorrhoeae</name>
    <dbReference type="NCBI Taxonomy" id="485"/>
    <lineage>
        <taxon>Bacteria</taxon>
        <taxon>Pseudomonadati</taxon>
        <taxon>Pseudomonadota</taxon>
        <taxon>Betaproteobacteria</taxon>
        <taxon>Neisseriales</taxon>
        <taxon>Neisseriaceae</taxon>
        <taxon>Neisseria</taxon>
    </lineage>
</organism>